<feature type="transmembrane region" description="Helical" evidence="1">
    <location>
        <begin position="12"/>
        <end position="35"/>
    </location>
</feature>
<evidence type="ECO:0000313" key="2">
    <source>
        <dbReference type="EMBL" id="RZF44513.1"/>
    </source>
</evidence>
<keyword evidence="1" id="KW-0812">Transmembrane</keyword>
<keyword evidence="1" id="KW-1133">Transmembrane helix</keyword>
<reference evidence="2 3" key="1">
    <citation type="journal article" date="2017" name="Gigascience">
        <title>Genome sequence of the small brown planthopper, Laodelphax striatellus.</title>
        <authorList>
            <person name="Zhu J."/>
            <person name="Jiang F."/>
            <person name="Wang X."/>
            <person name="Yang P."/>
            <person name="Bao Y."/>
            <person name="Zhao W."/>
            <person name="Wang W."/>
            <person name="Lu H."/>
            <person name="Wang Q."/>
            <person name="Cui N."/>
            <person name="Li J."/>
            <person name="Chen X."/>
            <person name="Luo L."/>
            <person name="Yu J."/>
            <person name="Kang L."/>
            <person name="Cui F."/>
        </authorList>
    </citation>
    <scope>NUCLEOTIDE SEQUENCE [LARGE SCALE GENOMIC DNA]</scope>
    <source>
        <strain evidence="2">Lst14</strain>
    </source>
</reference>
<accession>A0A482XFF0</accession>
<dbReference type="EMBL" id="QKKF02010496">
    <property type="protein sequence ID" value="RZF44513.1"/>
    <property type="molecule type" value="Genomic_DNA"/>
</dbReference>
<dbReference type="Proteomes" id="UP000291343">
    <property type="component" value="Unassembled WGS sequence"/>
</dbReference>
<sequence>MAIVVSAKSKVISALLVTGLGTALTMLIGGMAGWFETDHGKVACDPPSLNGVATSQGCHRDADADAKPHHRHHKHMERLHHRHTSHNHRKIGLESSSSSIRLIIGAQRFRVALSHHQQSTHAAVSSVISALRLLMALAAQPLLIGNRPKQPGELLAPVKTMKIATWFPAYHSLVMNRENISYSSRPRPMNGGSPLIVDQLLCSESAEDKHGHKSEALIHKDRRIVRQGLSA</sequence>
<evidence type="ECO:0000256" key="1">
    <source>
        <dbReference type="SAM" id="Phobius"/>
    </source>
</evidence>
<keyword evidence="3" id="KW-1185">Reference proteome</keyword>
<dbReference type="InParanoid" id="A0A482XFF0"/>
<name>A0A482XFF0_LAOST</name>
<keyword evidence="1" id="KW-0472">Membrane</keyword>
<comment type="caution">
    <text evidence="2">The sequence shown here is derived from an EMBL/GenBank/DDBJ whole genome shotgun (WGS) entry which is preliminary data.</text>
</comment>
<protein>
    <submittedName>
        <fullName evidence="2">Uncharacterized protein</fullName>
    </submittedName>
</protein>
<organism evidence="2 3">
    <name type="scientific">Laodelphax striatellus</name>
    <name type="common">Small brown planthopper</name>
    <name type="synonym">Delphax striatella</name>
    <dbReference type="NCBI Taxonomy" id="195883"/>
    <lineage>
        <taxon>Eukaryota</taxon>
        <taxon>Metazoa</taxon>
        <taxon>Ecdysozoa</taxon>
        <taxon>Arthropoda</taxon>
        <taxon>Hexapoda</taxon>
        <taxon>Insecta</taxon>
        <taxon>Pterygota</taxon>
        <taxon>Neoptera</taxon>
        <taxon>Paraneoptera</taxon>
        <taxon>Hemiptera</taxon>
        <taxon>Auchenorrhyncha</taxon>
        <taxon>Fulgoroidea</taxon>
        <taxon>Delphacidae</taxon>
        <taxon>Criomorphinae</taxon>
        <taxon>Laodelphax</taxon>
    </lineage>
</organism>
<dbReference type="OrthoDB" id="10635642at2759"/>
<proteinExistence type="predicted"/>
<dbReference type="AlphaFoldDB" id="A0A482XFF0"/>
<gene>
    <name evidence="2" type="ORF">LSTR_LSTR002286</name>
</gene>
<evidence type="ECO:0000313" key="3">
    <source>
        <dbReference type="Proteomes" id="UP000291343"/>
    </source>
</evidence>